<dbReference type="Proteomes" id="UP000199691">
    <property type="component" value="Unassembled WGS sequence"/>
</dbReference>
<keyword evidence="2" id="KW-1185">Reference proteome</keyword>
<protein>
    <submittedName>
        <fullName evidence="1">Uncharacterized protein</fullName>
    </submittedName>
</protein>
<dbReference type="EMBL" id="FNIX01000006">
    <property type="protein sequence ID" value="SDP20912.1"/>
    <property type="molecule type" value="Genomic_DNA"/>
</dbReference>
<sequence length="207" mass="23211">MQQAVVDAGRPLPQLTDPLDVELQVSAMVGPFARNEELWEVVVRHLEKVPSRRSAALLTALGHLLPGRPGTWAKEAAAHQEPPRWDLAGLRFGECWIGDRSIDAGYLALLCSYAYGDVPHAMVFMVDEINGSLTRHAFLTRQVDEALSRLRDEVRLELITPEAAHWLLSRSYDRFERRPALGFGVDVHQTRLVARRRIALAMNCVAV</sequence>
<reference evidence="2" key="1">
    <citation type="submission" date="2016-10" db="EMBL/GenBank/DDBJ databases">
        <authorList>
            <person name="Varghese N."/>
            <person name="Submissions S."/>
        </authorList>
    </citation>
    <scope>NUCLEOTIDE SEQUENCE [LARGE SCALE GENOMIC DNA]</scope>
    <source>
        <strain evidence="2">CGMCC 4.6609</strain>
    </source>
</reference>
<dbReference type="AlphaFoldDB" id="A0A1H0QUC8"/>
<accession>A0A1H0QUC8</accession>
<proteinExistence type="predicted"/>
<name>A0A1H0QUC8_9PSEU</name>
<evidence type="ECO:0000313" key="2">
    <source>
        <dbReference type="Proteomes" id="UP000199691"/>
    </source>
</evidence>
<gene>
    <name evidence="1" type="ORF">SAMN05421507_10621</name>
</gene>
<organism evidence="1 2">
    <name type="scientific">Lentzea jiangxiensis</name>
    <dbReference type="NCBI Taxonomy" id="641025"/>
    <lineage>
        <taxon>Bacteria</taxon>
        <taxon>Bacillati</taxon>
        <taxon>Actinomycetota</taxon>
        <taxon>Actinomycetes</taxon>
        <taxon>Pseudonocardiales</taxon>
        <taxon>Pseudonocardiaceae</taxon>
        <taxon>Lentzea</taxon>
    </lineage>
</organism>
<evidence type="ECO:0000313" key="1">
    <source>
        <dbReference type="EMBL" id="SDP20912.1"/>
    </source>
</evidence>
<dbReference type="STRING" id="641025.SAMN05421507_10621"/>